<dbReference type="Proteomes" id="UP001140453">
    <property type="component" value="Unassembled WGS sequence"/>
</dbReference>
<protein>
    <recommendedName>
        <fullName evidence="4">Erythromycin esterase</fullName>
    </recommendedName>
</protein>
<feature type="compositionally biased region" description="Polar residues" evidence="1">
    <location>
        <begin position="48"/>
        <end position="58"/>
    </location>
</feature>
<feature type="region of interest" description="Disordered" evidence="1">
    <location>
        <begin position="1"/>
        <end position="116"/>
    </location>
</feature>
<feature type="compositionally biased region" description="Polar residues" evidence="1">
    <location>
        <begin position="571"/>
        <end position="583"/>
    </location>
</feature>
<sequence length="714" mass="76522">MARRRSARLASATQTKKTTAPNLDSVAEREESPADDTVQSLAAVMSSPIRQTPQTPSDANLIKPPKSEMHPAKYHNGTMPAPSSALRLGFTDIKPKTTSTPGVGAQQSTPSKSNLPSSPFAFSLVRNTATAADSNLGPEALRMMTEIRDQAAKIKAELVAQRELEHEEHEQVNTRKIAKPKGKAGRYSDVHMSQFRKMDSIENHPSAFRAAPTRATPAAPTSSNVKSLKRTQSKANLDDNQTPRVKTAAQPAPSRAANKLHTPGKDTDSPAKRVRKHLDDDASTNRPVSREGSNIPRPKTPGKDSRGIPRAKTLANLMSPTQASLARAAAAKTPTTAARSLLRSPSKINLTGLKKSTTTFNLESEDVKMEDAPSAPKMRSTSLSDRVKSMFAKHKSSSSTSKHSIPKLVTTASKTPAPPRTHKDFPPAPFTTPGKRIAQRGDFTPAPKHAALAQNSPSPVKTGIPRSKLANNLVNYPSLDAVLEGYAGDTVSYPDLSGVQPLSKFPTETENSMSSSDSPGEPVLPPAVPGTFTLRSDHTIRFDSNSPNGFGANLGQSSVRQVRPSMPPPLTGNSPFPNASAPSTAGPRGKENVPPYLQQPKQTSSFDPKTFAHGVSSKKRHRVEDDEEEAEREAAERAAKKARSRAVPEGEALVAPRLASARKPHGIRTPSKIMKRSPFKSSTPSAAASPSVGHRSASISLDRLAYLAQPKQRK</sequence>
<feature type="compositionally biased region" description="Basic and acidic residues" evidence="1">
    <location>
        <begin position="164"/>
        <end position="173"/>
    </location>
</feature>
<feature type="compositionally biased region" description="Polar residues" evidence="1">
    <location>
        <begin position="506"/>
        <end position="518"/>
    </location>
</feature>
<keyword evidence="3" id="KW-1185">Reference proteome</keyword>
<feature type="region of interest" description="Disordered" evidence="1">
    <location>
        <begin position="325"/>
        <end position="344"/>
    </location>
</feature>
<feature type="compositionally biased region" description="Polar residues" evidence="1">
    <location>
        <begin position="13"/>
        <end position="22"/>
    </location>
</feature>
<feature type="compositionally biased region" description="Polar residues" evidence="1">
    <location>
        <begin position="233"/>
        <end position="244"/>
    </location>
</feature>
<evidence type="ECO:0000313" key="3">
    <source>
        <dbReference type="Proteomes" id="UP001140453"/>
    </source>
</evidence>
<comment type="caution">
    <text evidence="2">The sequence shown here is derived from an EMBL/GenBank/DDBJ whole genome shotgun (WGS) entry which is preliminary data.</text>
</comment>
<feature type="region of interest" description="Disordered" evidence="1">
    <location>
        <begin position="364"/>
        <end position="440"/>
    </location>
</feature>
<feature type="compositionally biased region" description="Low complexity" evidence="1">
    <location>
        <begin position="679"/>
        <end position="691"/>
    </location>
</feature>
<feature type="region of interest" description="Disordered" evidence="1">
    <location>
        <begin position="164"/>
        <end position="320"/>
    </location>
</feature>
<organism evidence="2 3">
    <name type="scientific">Gnomoniopsis smithogilvyi</name>
    <dbReference type="NCBI Taxonomy" id="1191159"/>
    <lineage>
        <taxon>Eukaryota</taxon>
        <taxon>Fungi</taxon>
        <taxon>Dikarya</taxon>
        <taxon>Ascomycota</taxon>
        <taxon>Pezizomycotina</taxon>
        <taxon>Sordariomycetes</taxon>
        <taxon>Sordariomycetidae</taxon>
        <taxon>Diaporthales</taxon>
        <taxon>Gnomoniaceae</taxon>
        <taxon>Gnomoniopsis</taxon>
    </lineage>
</organism>
<dbReference type="EMBL" id="JAPEVB010000003">
    <property type="protein sequence ID" value="KAJ4391036.1"/>
    <property type="molecule type" value="Genomic_DNA"/>
</dbReference>
<proteinExistence type="predicted"/>
<evidence type="ECO:0000256" key="1">
    <source>
        <dbReference type="SAM" id="MobiDB-lite"/>
    </source>
</evidence>
<feature type="region of interest" description="Disordered" evidence="1">
    <location>
        <begin position="499"/>
        <end position="524"/>
    </location>
</feature>
<dbReference type="AlphaFoldDB" id="A0A9W8YSZ4"/>
<accession>A0A9W8YSZ4</accession>
<feature type="region of interest" description="Disordered" evidence="1">
    <location>
        <begin position="541"/>
        <end position="714"/>
    </location>
</feature>
<feature type="compositionally biased region" description="Low complexity" evidence="1">
    <location>
        <begin position="325"/>
        <end position="338"/>
    </location>
</feature>
<gene>
    <name evidence="2" type="ORF">N0V93_004649</name>
</gene>
<reference evidence="2" key="1">
    <citation type="submission" date="2022-10" db="EMBL/GenBank/DDBJ databases">
        <title>Tapping the CABI collections for fungal endophytes: first genome assemblies for Collariella, Neodidymelliopsis, Ascochyta clinopodiicola, Didymella pomorum, Didymosphaeria variabile, Neocosmospora piperis and Neocucurbitaria cava.</title>
        <authorList>
            <person name="Hill R."/>
        </authorList>
    </citation>
    <scope>NUCLEOTIDE SEQUENCE</scope>
    <source>
        <strain evidence="2">IMI 355082</strain>
    </source>
</reference>
<evidence type="ECO:0008006" key="4">
    <source>
        <dbReference type="Google" id="ProtNLM"/>
    </source>
</evidence>
<evidence type="ECO:0000313" key="2">
    <source>
        <dbReference type="EMBL" id="KAJ4391036.1"/>
    </source>
</evidence>
<dbReference type="OrthoDB" id="5204833at2759"/>
<name>A0A9W8YSZ4_9PEZI</name>
<feature type="compositionally biased region" description="Polar residues" evidence="1">
    <location>
        <begin position="542"/>
        <end position="560"/>
    </location>
</feature>
<feature type="compositionally biased region" description="Low complexity" evidence="1">
    <location>
        <begin position="205"/>
        <end position="223"/>
    </location>
</feature>
<feature type="compositionally biased region" description="Polar residues" evidence="1">
    <location>
        <begin position="96"/>
        <end position="116"/>
    </location>
</feature>